<sequence>MAKRSRRSRERTPGFTPTSNPELASAMRELRRSSAASRHTPLPRKGSRQERKAQAIRDHREA</sequence>
<reference evidence="2" key="1">
    <citation type="submission" date="2022-02" db="EMBL/GenBank/DDBJ databases">
        <authorList>
            <person name="Lee M."/>
            <person name="Kim S.-J."/>
            <person name="Jung M.-Y."/>
        </authorList>
    </citation>
    <scope>NUCLEOTIDE SEQUENCE</scope>
    <source>
        <strain evidence="2">JHP9</strain>
    </source>
</reference>
<protein>
    <submittedName>
        <fullName evidence="2">Uncharacterized protein</fullName>
    </submittedName>
</protein>
<keyword evidence="3" id="KW-1185">Reference proteome</keyword>
<feature type="region of interest" description="Disordered" evidence="1">
    <location>
        <begin position="1"/>
        <end position="62"/>
    </location>
</feature>
<proteinExistence type="predicted"/>
<comment type="caution">
    <text evidence="2">The sequence shown here is derived from an EMBL/GenBank/DDBJ whole genome shotgun (WGS) entry which is preliminary data.</text>
</comment>
<accession>A0ABT0R1P2</accession>
<evidence type="ECO:0000256" key="1">
    <source>
        <dbReference type="SAM" id="MobiDB-lite"/>
    </source>
</evidence>
<dbReference type="RefSeq" id="WP_249737743.1">
    <property type="nucleotide sequence ID" value="NZ_JAKNCJ010000004.1"/>
</dbReference>
<evidence type="ECO:0000313" key="2">
    <source>
        <dbReference type="EMBL" id="MCL6423669.1"/>
    </source>
</evidence>
<gene>
    <name evidence="2" type="ORF">Bequi_09765</name>
</gene>
<dbReference type="EMBL" id="JAKNCJ010000004">
    <property type="protein sequence ID" value="MCL6423669.1"/>
    <property type="molecule type" value="Genomic_DNA"/>
</dbReference>
<organism evidence="2 3">
    <name type="scientific">Brachybacterium equifaecis</name>
    <dbReference type="NCBI Taxonomy" id="2910770"/>
    <lineage>
        <taxon>Bacteria</taxon>
        <taxon>Bacillati</taxon>
        <taxon>Actinomycetota</taxon>
        <taxon>Actinomycetes</taxon>
        <taxon>Micrococcales</taxon>
        <taxon>Dermabacteraceae</taxon>
        <taxon>Brachybacterium</taxon>
    </lineage>
</organism>
<dbReference type="Proteomes" id="UP001203761">
    <property type="component" value="Unassembled WGS sequence"/>
</dbReference>
<evidence type="ECO:0000313" key="3">
    <source>
        <dbReference type="Proteomes" id="UP001203761"/>
    </source>
</evidence>
<feature type="compositionally biased region" description="Basic and acidic residues" evidence="1">
    <location>
        <begin position="47"/>
        <end position="62"/>
    </location>
</feature>
<name>A0ABT0R1P2_9MICO</name>